<keyword evidence="1" id="KW-0812">Transmembrane</keyword>
<dbReference type="RefSeq" id="WP_262065836.1">
    <property type="nucleotide sequence ID" value="NZ_JAMXOD010000007.1"/>
</dbReference>
<keyword evidence="1" id="KW-1133">Transmembrane helix</keyword>
<gene>
    <name evidence="2" type="ORF">NK125_06410</name>
</gene>
<dbReference type="EMBL" id="JAMZFW010000007">
    <property type="protein sequence ID" value="MCP1102049.1"/>
    <property type="molecule type" value="Genomic_DNA"/>
</dbReference>
<dbReference type="Pfam" id="PF12669">
    <property type="entry name" value="FeoB_associated"/>
    <property type="match status" value="1"/>
</dbReference>
<keyword evidence="1" id="KW-0472">Membrane</keyword>
<keyword evidence="3" id="KW-1185">Reference proteome</keyword>
<accession>A0ABT1E885</accession>
<protein>
    <submittedName>
        <fullName evidence="2">FeoB-associated Cys-rich membrane protein</fullName>
    </submittedName>
</protein>
<feature type="transmembrane region" description="Helical" evidence="1">
    <location>
        <begin position="6"/>
        <end position="27"/>
    </location>
</feature>
<proteinExistence type="predicted"/>
<evidence type="ECO:0000313" key="2">
    <source>
        <dbReference type="EMBL" id="MCP1102049.1"/>
    </source>
</evidence>
<comment type="caution">
    <text evidence="2">The sequence shown here is derived from an EMBL/GenBank/DDBJ whole genome shotgun (WGS) entry which is preliminary data.</text>
</comment>
<name>A0ABT1E885_9FIRM</name>
<reference evidence="2 3" key="1">
    <citation type="journal article" date="2022" name="Genome Biol. Evol.">
        <title>Host diet, physiology and behaviors set the stage for Lachnospiraceae cladogenesis.</title>
        <authorList>
            <person name="Vera-Ponce De Leon A."/>
            <person name="Schneider M."/>
            <person name="Jahnes B.C."/>
            <person name="Sadowski V."/>
            <person name="Camuy-Velez L.A."/>
            <person name="Duan J."/>
            <person name="Sabree Z.L."/>
        </authorList>
    </citation>
    <scope>NUCLEOTIDE SEQUENCE [LARGE SCALE GENOMIC DNA]</scope>
    <source>
        <strain evidence="2 3">PAL113</strain>
    </source>
</reference>
<evidence type="ECO:0000256" key="1">
    <source>
        <dbReference type="SAM" id="Phobius"/>
    </source>
</evidence>
<dbReference type="Proteomes" id="UP001523566">
    <property type="component" value="Unassembled WGS sequence"/>
</dbReference>
<evidence type="ECO:0000313" key="3">
    <source>
        <dbReference type="Proteomes" id="UP001523566"/>
    </source>
</evidence>
<organism evidence="2 3">
    <name type="scientific">Aequitasia blattaphilus</name>
    <dbReference type="NCBI Taxonomy" id="2949332"/>
    <lineage>
        <taxon>Bacteria</taxon>
        <taxon>Bacillati</taxon>
        <taxon>Bacillota</taxon>
        <taxon>Clostridia</taxon>
        <taxon>Lachnospirales</taxon>
        <taxon>Lachnospiraceae</taxon>
        <taxon>Aequitasia</taxon>
    </lineage>
</organism>
<sequence length="58" mass="6061">MEALFTSGILSTAIIGIILLIIVVLIVRSIVKKKKNGGGCSCGCDGCGMDCGHTEHRK</sequence>